<dbReference type="KEGG" id="sjv:SJAV_21570"/>
<gene>
    <name evidence="1" type="ORF">SJAV_21570</name>
</gene>
<dbReference type="AlphaFoldDB" id="A0AAT9GTS5"/>
<dbReference type="EMBL" id="AP031322">
    <property type="protein sequence ID" value="BFH74213.1"/>
    <property type="molecule type" value="Genomic_DNA"/>
</dbReference>
<dbReference type="GeneID" id="92355107"/>
<evidence type="ECO:0000313" key="1">
    <source>
        <dbReference type="EMBL" id="BFH74213.1"/>
    </source>
</evidence>
<organism evidence="1">
    <name type="scientific">Sulfurisphaera javensis</name>
    <dbReference type="NCBI Taxonomy" id="2049879"/>
    <lineage>
        <taxon>Archaea</taxon>
        <taxon>Thermoproteota</taxon>
        <taxon>Thermoprotei</taxon>
        <taxon>Sulfolobales</taxon>
        <taxon>Sulfolobaceae</taxon>
        <taxon>Sulfurisphaera</taxon>
    </lineage>
</organism>
<proteinExistence type="predicted"/>
<protein>
    <submittedName>
        <fullName evidence="1">Uncharacterized protein</fullName>
    </submittedName>
</protein>
<dbReference type="RefSeq" id="WP_369609744.1">
    <property type="nucleotide sequence ID" value="NZ_AP031322.1"/>
</dbReference>
<name>A0AAT9GTS5_9CREN</name>
<reference evidence="1" key="1">
    <citation type="submission" date="2024-03" db="EMBL/GenBank/DDBJ databases">
        <title>Complete genome sequence of Sulfurisphaera javensis strain KD-1.</title>
        <authorList>
            <person name="Sakai H."/>
            <person name="Nur N."/>
            <person name="Suwanto A."/>
            <person name="Kurosawa N."/>
        </authorList>
    </citation>
    <scope>NUCLEOTIDE SEQUENCE</scope>
    <source>
        <strain evidence="1">KD-1</strain>
    </source>
</reference>
<accession>A0AAT9GTS5</accession>
<sequence length="306" mass="33799">MLPSSVTQNYGNKLIVAPIAPADPNFSKNPIEYMKKFLLPNSNPRCELRYNPLLDDNLIGDITGVLENQSAVMVGMPNYAFYMTLDKCWFLSINDLGNILVMKSDNKYEIAIKSVQALSRGPPNIWYPVLVTMPSYLTQIFNGELLGISLLPNAENLGTNLSQAIEKLLDNSNASYEPDEKTLLIDRSSIAFSSNTIIGAPIYYTNKCKLFNRCSNEFSIGEVNGVASINQAVAYSIKKLKLPTTYSEAVLLANQLGVGNLFTSLIDYAKVFYPVLYSVTNSLIPDIESLGIDVDDMIVHLGIDIN</sequence>